<dbReference type="CDD" id="cd02440">
    <property type="entry name" value="AdoMet_MTases"/>
    <property type="match status" value="1"/>
</dbReference>
<keyword evidence="2" id="KW-0808">Transferase</keyword>
<keyword evidence="3" id="KW-1185">Reference proteome</keyword>
<dbReference type="Pfam" id="PF10294">
    <property type="entry name" value="Methyltransf_16"/>
    <property type="match status" value="1"/>
</dbReference>
<dbReference type="STRING" id="247279.NIES1031_22885"/>
<dbReference type="PANTHER" id="PTHR14614">
    <property type="entry name" value="HEPATOCELLULAR CARCINOMA-ASSOCIATED ANTIGEN"/>
    <property type="match status" value="1"/>
</dbReference>
<name>A0A1U7HAW2_9CHRO</name>
<evidence type="ECO:0000313" key="3">
    <source>
        <dbReference type="Proteomes" id="UP000185984"/>
    </source>
</evidence>
<dbReference type="AlphaFoldDB" id="A0A1U7HAW2"/>
<keyword evidence="2" id="KW-0418">Kinase</keyword>
<evidence type="ECO:0000256" key="1">
    <source>
        <dbReference type="SAM" id="MobiDB-lite"/>
    </source>
</evidence>
<protein>
    <submittedName>
        <fullName evidence="2">Histidine kinase</fullName>
    </submittedName>
</protein>
<comment type="caution">
    <text evidence="2">The sequence shown here is derived from an EMBL/GenBank/DDBJ whole genome shotgun (WGS) entry which is preliminary data.</text>
</comment>
<proteinExistence type="predicted"/>
<accession>A0A1U7HAW2</accession>
<dbReference type="GO" id="GO:0016301">
    <property type="term" value="F:kinase activity"/>
    <property type="evidence" value="ECO:0007669"/>
    <property type="project" value="UniProtKB-KW"/>
</dbReference>
<sequence>MSQHHYKVKFETICIGNIEYTTQSLLDLQQFSDPNGEALRLGISSAMWSLFGQIWPMSKILAMVMLQEPLAGRRILEIGCGIGLPSIVVKQLGGDITASDYHPLAQSFLLENTTLNSLAPICFKTGDWNTANLSLGKFDLIIGSDVLYEHQHIELISSFIDRHSSSQVDVIIVDPGRGSHRAFAREMERLGYMHSWTDLKDYPDRGIKPKGFILRFSRHTRSESDRHKINPKRSQAESLIHLHSK</sequence>
<gene>
    <name evidence="2" type="ORF">NIES1031_22885</name>
</gene>
<evidence type="ECO:0000313" key="2">
    <source>
        <dbReference type="EMBL" id="OKH20665.1"/>
    </source>
</evidence>
<dbReference type="EMBL" id="MRCC01000036">
    <property type="protein sequence ID" value="OKH20665.1"/>
    <property type="molecule type" value="Genomic_DNA"/>
</dbReference>
<organism evidence="2 3">
    <name type="scientific">Chroogloeocystis siderophila 5.2 s.c.1</name>
    <dbReference type="NCBI Taxonomy" id="247279"/>
    <lineage>
        <taxon>Bacteria</taxon>
        <taxon>Bacillati</taxon>
        <taxon>Cyanobacteriota</taxon>
        <taxon>Cyanophyceae</taxon>
        <taxon>Oscillatoriophycideae</taxon>
        <taxon>Chroococcales</taxon>
        <taxon>Chroococcaceae</taxon>
        <taxon>Chroogloeocystis</taxon>
    </lineage>
</organism>
<dbReference type="Gene3D" id="3.40.50.150">
    <property type="entry name" value="Vaccinia Virus protein VP39"/>
    <property type="match status" value="1"/>
</dbReference>
<dbReference type="InterPro" id="IPR029063">
    <property type="entry name" value="SAM-dependent_MTases_sf"/>
</dbReference>
<dbReference type="InterPro" id="IPR019410">
    <property type="entry name" value="Methyltransf_16"/>
</dbReference>
<feature type="region of interest" description="Disordered" evidence="1">
    <location>
        <begin position="223"/>
        <end position="245"/>
    </location>
</feature>
<reference evidence="2 3" key="1">
    <citation type="submission" date="2016-11" db="EMBL/GenBank/DDBJ databases">
        <title>Draft Genome Sequences of Nine Cyanobacterial Strains from Diverse Habitats.</title>
        <authorList>
            <person name="Zhu T."/>
            <person name="Hou S."/>
            <person name="Lu X."/>
            <person name="Hess W.R."/>
        </authorList>
    </citation>
    <scope>NUCLEOTIDE SEQUENCE [LARGE SCALE GENOMIC DNA]</scope>
    <source>
        <strain evidence="2 3">5.2 s.c.1</strain>
    </source>
</reference>
<dbReference type="OrthoDB" id="9784229at2"/>
<dbReference type="Proteomes" id="UP000185984">
    <property type="component" value="Unassembled WGS sequence"/>
</dbReference>
<dbReference type="SUPFAM" id="SSF53335">
    <property type="entry name" value="S-adenosyl-L-methionine-dependent methyltransferases"/>
    <property type="match status" value="1"/>
</dbReference>